<proteinExistence type="predicted"/>
<evidence type="ECO:0000259" key="3">
    <source>
        <dbReference type="Pfam" id="PF00828"/>
    </source>
</evidence>
<dbReference type="AlphaFoldDB" id="T1AVF0"/>
<reference evidence="4" key="1">
    <citation type="submission" date="2013-08" db="EMBL/GenBank/DDBJ databases">
        <authorList>
            <person name="Mendez C."/>
            <person name="Richter M."/>
            <person name="Ferrer M."/>
            <person name="Sanchez J."/>
        </authorList>
    </citation>
    <scope>NUCLEOTIDE SEQUENCE</scope>
</reference>
<dbReference type="PROSITE" id="PS00475">
    <property type="entry name" value="RIBOSOMAL_L15"/>
    <property type="match status" value="1"/>
</dbReference>
<dbReference type="SUPFAM" id="SSF52080">
    <property type="entry name" value="Ribosomal proteins L15p and L18e"/>
    <property type="match status" value="1"/>
</dbReference>
<comment type="caution">
    <text evidence="4">The sequence shown here is derived from an EMBL/GenBank/DDBJ whole genome shotgun (WGS) entry which is preliminary data.</text>
</comment>
<sequence length="119" mass="12688">VQASKGNPELRRLLREVHRQGRGASTGLWEAAEAHLARSRHHRRPVNVGQLERVAKAQEVLLVPTKLLASGVLTKPLTVGALAFSPGAREKIQSAGGRALSLSELLAQHGDGKGVRLVA</sequence>
<keyword evidence="1 4" id="KW-0689">Ribosomal protein</keyword>
<dbReference type="NCBIfam" id="NF003079">
    <property type="entry name" value="PRK04005.1"/>
    <property type="match status" value="1"/>
</dbReference>
<evidence type="ECO:0000256" key="2">
    <source>
        <dbReference type="ARBA" id="ARBA00023274"/>
    </source>
</evidence>
<keyword evidence="2" id="KW-0687">Ribonucleoprotein</keyword>
<accession>T1AVF0</accession>
<dbReference type="Gene3D" id="3.100.10.10">
    <property type="match status" value="1"/>
</dbReference>
<feature type="non-terminal residue" evidence="4">
    <location>
        <position position="1"/>
    </location>
</feature>
<dbReference type="GO" id="GO:0006412">
    <property type="term" value="P:translation"/>
    <property type="evidence" value="ECO:0007669"/>
    <property type="project" value="InterPro"/>
</dbReference>
<dbReference type="InterPro" id="IPR001196">
    <property type="entry name" value="Ribosomal_uL15_CS"/>
</dbReference>
<dbReference type="GO" id="GO:1990904">
    <property type="term" value="C:ribonucleoprotein complex"/>
    <property type="evidence" value="ECO:0007669"/>
    <property type="project" value="UniProtKB-KW"/>
</dbReference>
<dbReference type="GO" id="GO:0003735">
    <property type="term" value="F:structural constituent of ribosome"/>
    <property type="evidence" value="ECO:0007669"/>
    <property type="project" value="InterPro"/>
</dbReference>
<dbReference type="Pfam" id="PF00828">
    <property type="entry name" value="Ribosomal_L27A"/>
    <property type="match status" value="1"/>
</dbReference>
<dbReference type="EMBL" id="AUZY01004860">
    <property type="protein sequence ID" value="EQD61487.1"/>
    <property type="molecule type" value="Genomic_DNA"/>
</dbReference>
<dbReference type="GO" id="GO:0005840">
    <property type="term" value="C:ribosome"/>
    <property type="evidence" value="ECO:0007669"/>
    <property type="project" value="UniProtKB-KW"/>
</dbReference>
<name>T1AVF0_9ZZZZ</name>
<dbReference type="InterPro" id="IPR036227">
    <property type="entry name" value="Ribosomal_uL15/eL18_sf"/>
</dbReference>
<reference evidence="4" key="2">
    <citation type="journal article" date="2014" name="ISME J.">
        <title>Microbial stratification in low pH oxic and suboxic macroscopic growths along an acid mine drainage.</title>
        <authorList>
            <person name="Mendez-Garcia C."/>
            <person name="Mesa V."/>
            <person name="Sprenger R.R."/>
            <person name="Richter M."/>
            <person name="Diez M.S."/>
            <person name="Solano J."/>
            <person name="Bargiela R."/>
            <person name="Golyshina O.V."/>
            <person name="Manteca A."/>
            <person name="Ramos J.L."/>
            <person name="Gallego J.R."/>
            <person name="Llorente I."/>
            <person name="Martins Dos Santos V.A."/>
            <person name="Jensen O.N."/>
            <person name="Pelaez A.I."/>
            <person name="Sanchez J."/>
            <person name="Ferrer M."/>
        </authorList>
    </citation>
    <scope>NUCLEOTIDE SEQUENCE</scope>
</reference>
<feature type="domain" description="Large ribosomal subunit protein uL15/eL18" evidence="3">
    <location>
        <begin position="45"/>
        <end position="99"/>
    </location>
</feature>
<organism evidence="4">
    <name type="scientific">mine drainage metagenome</name>
    <dbReference type="NCBI Taxonomy" id="410659"/>
    <lineage>
        <taxon>unclassified sequences</taxon>
        <taxon>metagenomes</taxon>
        <taxon>ecological metagenomes</taxon>
    </lineage>
</organism>
<evidence type="ECO:0000256" key="1">
    <source>
        <dbReference type="ARBA" id="ARBA00022980"/>
    </source>
</evidence>
<protein>
    <submittedName>
        <fullName evidence="4">Ribosomal protein L15</fullName>
    </submittedName>
</protein>
<gene>
    <name evidence="4" type="ORF">B1B_07626</name>
</gene>
<dbReference type="InterPro" id="IPR021131">
    <property type="entry name" value="Ribosomal_uL15/eL18"/>
</dbReference>
<evidence type="ECO:0000313" key="4">
    <source>
        <dbReference type="EMBL" id="EQD61487.1"/>
    </source>
</evidence>